<dbReference type="OrthoDB" id="588330at2759"/>
<dbReference type="AlphaFoldDB" id="A0A1Z5REG1"/>
<name>A0A1Z5REG1_SORBI</name>
<proteinExistence type="predicted"/>
<dbReference type="SUPFAM" id="SSF54637">
    <property type="entry name" value="Thioesterase/thiol ester dehydrase-isomerase"/>
    <property type="match status" value="1"/>
</dbReference>
<accession>A0A1Z5REG1</accession>
<dbReference type="InParanoid" id="A0A1Z5REG1"/>
<reference evidence="1 2" key="1">
    <citation type="journal article" date="2009" name="Nature">
        <title>The Sorghum bicolor genome and the diversification of grasses.</title>
        <authorList>
            <person name="Paterson A.H."/>
            <person name="Bowers J.E."/>
            <person name="Bruggmann R."/>
            <person name="Dubchak I."/>
            <person name="Grimwood J."/>
            <person name="Gundlach H."/>
            <person name="Haberer G."/>
            <person name="Hellsten U."/>
            <person name="Mitros T."/>
            <person name="Poliakov A."/>
            <person name="Schmutz J."/>
            <person name="Spannagl M."/>
            <person name="Tang H."/>
            <person name="Wang X."/>
            <person name="Wicker T."/>
            <person name="Bharti A.K."/>
            <person name="Chapman J."/>
            <person name="Feltus F.A."/>
            <person name="Gowik U."/>
            <person name="Grigoriev I.V."/>
            <person name="Lyons E."/>
            <person name="Maher C.A."/>
            <person name="Martis M."/>
            <person name="Narechania A."/>
            <person name="Otillar R.P."/>
            <person name="Penning B.W."/>
            <person name="Salamov A.A."/>
            <person name="Wang Y."/>
            <person name="Zhang L."/>
            <person name="Carpita N.C."/>
            <person name="Freeling M."/>
            <person name="Gingle A.R."/>
            <person name="Hash C.T."/>
            <person name="Keller B."/>
            <person name="Klein P."/>
            <person name="Kresovich S."/>
            <person name="McCann M.C."/>
            <person name="Ming R."/>
            <person name="Peterson D.G."/>
            <person name="Mehboob-ur-Rahman"/>
            <person name="Ware D."/>
            <person name="Westhoff P."/>
            <person name="Mayer K.F."/>
            <person name="Messing J."/>
            <person name="Rokhsar D.S."/>
        </authorList>
    </citation>
    <scope>NUCLEOTIDE SEQUENCE [LARGE SCALE GENOMIC DNA]</scope>
    <source>
        <strain evidence="2">cv. BTx623</strain>
    </source>
</reference>
<dbReference type="Gene3D" id="3.10.129.10">
    <property type="entry name" value="Hotdog Thioesterase"/>
    <property type="match status" value="1"/>
</dbReference>
<dbReference type="PANTHER" id="PTHR31793">
    <property type="entry name" value="4-HYDROXYBENZOYL-COA THIOESTERASE FAMILY MEMBER"/>
    <property type="match status" value="1"/>
</dbReference>
<dbReference type="InterPro" id="IPR029069">
    <property type="entry name" value="HotDog_dom_sf"/>
</dbReference>
<evidence type="ECO:0000313" key="2">
    <source>
        <dbReference type="Proteomes" id="UP000000768"/>
    </source>
</evidence>
<reference evidence="2" key="2">
    <citation type="journal article" date="2018" name="Plant J.">
        <title>The Sorghum bicolor reference genome: improved assembly, gene annotations, a transcriptome atlas, and signatures of genome organization.</title>
        <authorList>
            <person name="McCormick R.F."/>
            <person name="Truong S.K."/>
            <person name="Sreedasyam A."/>
            <person name="Jenkins J."/>
            <person name="Shu S."/>
            <person name="Sims D."/>
            <person name="Kennedy M."/>
            <person name="Amirebrahimi M."/>
            <person name="Weers B.D."/>
            <person name="McKinley B."/>
            <person name="Mattison A."/>
            <person name="Morishige D.T."/>
            <person name="Grimwood J."/>
            <person name="Schmutz J."/>
            <person name="Mullet J.E."/>
        </authorList>
    </citation>
    <scope>NUCLEOTIDE SEQUENCE [LARGE SCALE GENOMIC DNA]</scope>
    <source>
        <strain evidence="2">cv. BTx623</strain>
    </source>
</reference>
<dbReference type="eggNOG" id="ENOG502R5EV">
    <property type="taxonomic scope" value="Eukaryota"/>
</dbReference>
<evidence type="ECO:0000313" key="1">
    <source>
        <dbReference type="EMBL" id="OQU82097.1"/>
    </source>
</evidence>
<gene>
    <name evidence="1" type="ORF">SORBI_3006G171801</name>
</gene>
<dbReference type="FunFam" id="3.10.129.10:FF:000066">
    <property type="entry name" value="Acyl-acyl carrier protein thioesterase ATL3 chloroplastic"/>
    <property type="match status" value="1"/>
</dbReference>
<dbReference type="PANTHER" id="PTHR31793:SF25">
    <property type="entry name" value="OS04G0553100 PROTEIN"/>
    <property type="match status" value="1"/>
</dbReference>
<dbReference type="CDD" id="cd00586">
    <property type="entry name" value="4HBT"/>
    <property type="match status" value="1"/>
</dbReference>
<dbReference type="OMA" id="RPKYCRL"/>
<sequence length="255" mass="28039">MMQQQMAGLVHQATVPSPRLRAAVHGMVSFSSAGGAHGGHHHNRVVVRTGGGRGRARRGTVVTAAARPKYCRLRGAAAVAAPETASSELLDQRFRPSHTTAPSQQQFTTVVSGVRKDKFFEIEMKVRDDELDEYGVVNNAIYASYLHSGRDVVLEKLGISVDYWTSTGNAMALSELNLKYFAPLRSGDRFVVKVKPVQIKGVRMIVEHKIEALPDRKLVLEGRATVVCLNKDFRPTRVFPELSARAKEVFSCKVA</sequence>
<protein>
    <submittedName>
        <fullName evidence="1">Uncharacterized protein</fullName>
    </submittedName>
</protein>
<dbReference type="GO" id="GO:0016297">
    <property type="term" value="F:fatty acyl-[ACP] hydrolase activity"/>
    <property type="evidence" value="ECO:0000318"/>
    <property type="project" value="GO_Central"/>
</dbReference>
<keyword evidence="2" id="KW-1185">Reference proteome</keyword>
<dbReference type="Pfam" id="PF13279">
    <property type="entry name" value="4HBT_2"/>
    <property type="match status" value="1"/>
</dbReference>
<dbReference type="GO" id="GO:0009507">
    <property type="term" value="C:chloroplast"/>
    <property type="evidence" value="ECO:0000318"/>
    <property type="project" value="GO_Central"/>
</dbReference>
<dbReference type="FunCoup" id="A0A1Z5REG1">
    <property type="interactions" value="17"/>
</dbReference>
<dbReference type="Gramene" id="OQU82097">
    <property type="protein sequence ID" value="OQU82097"/>
    <property type="gene ID" value="SORBI_3006G171801"/>
</dbReference>
<dbReference type="EMBL" id="CM000765">
    <property type="protein sequence ID" value="OQU82097.1"/>
    <property type="molecule type" value="Genomic_DNA"/>
</dbReference>
<dbReference type="InterPro" id="IPR050563">
    <property type="entry name" value="4-hydroxybenzoyl-CoA_TE"/>
</dbReference>
<dbReference type="Proteomes" id="UP000000768">
    <property type="component" value="Chromosome 6"/>
</dbReference>
<organism evidence="1 2">
    <name type="scientific">Sorghum bicolor</name>
    <name type="common">Sorghum</name>
    <name type="synonym">Sorghum vulgare</name>
    <dbReference type="NCBI Taxonomy" id="4558"/>
    <lineage>
        <taxon>Eukaryota</taxon>
        <taxon>Viridiplantae</taxon>
        <taxon>Streptophyta</taxon>
        <taxon>Embryophyta</taxon>
        <taxon>Tracheophyta</taxon>
        <taxon>Spermatophyta</taxon>
        <taxon>Magnoliopsida</taxon>
        <taxon>Liliopsida</taxon>
        <taxon>Poales</taxon>
        <taxon>Poaceae</taxon>
        <taxon>PACMAD clade</taxon>
        <taxon>Panicoideae</taxon>
        <taxon>Andropogonodae</taxon>
        <taxon>Andropogoneae</taxon>
        <taxon>Sorghinae</taxon>
        <taxon>Sorghum</taxon>
    </lineage>
</organism>